<name>A0A699ICR5_TANCI</name>
<reference evidence="2" key="1">
    <citation type="journal article" date="2019" name="Sci. Rep.">
        <title>Draft genome of Tanacetum cinerariifolium, the natural source of mosquito coil.</title>
        <authorList>
            <person name="Yamashiro T."/>
            <person name="Shiraishi A."/>
            <person name="Satake H."/>
            <person name="Nakayama K."/>
        </authorList>
    </citation>
    <scope>NUCLEOTIDE SEQUENCE</scope>
</reference>
<feature type="compositionally biased region" description="Basic and acidic residues" evidence="1">
    <location>
        <begin position="89"/>
        <end position="102"/>
    </location>
</feature>
<gene>
    <name evidence="2" type="ORF">Tci_513394</name>
</gene>
<evidence type="ECO:0000256" key="1">
    <source>
        <dbReference type="SAM" id="MobiDB-lite"/>
    </source>
</evidence>
<accession>A0A699ICR5</accession>
<protein>
    <submittedName>
        <fullName evidence="2">Uncharacterized protein</fullName>
    </submittedName>
</protein>
<dbReference type="AlphaFoldDB" id="A0A699ICR5"/>
<feature type="compositionally biased region" description="Basic residues" evidence="1">
    <location>
        <begin position="10"/>
        <end position="19"/>
    </location>
</feature>
<feature type="non-terminal residue" evidence="2">
    <location>
        <position position="1"/>
    </location>
</feature>
<feature type="region of interest" description="Disordered" evidence="1">
    <location>
        <begin position="66"/>
        <end position="152"/>
    </location>
</feature>
<feature type="region of interest" description="Disordered" evidence="1">
    <location>
        <begin position="370"/>
        <end position="390"/>
    </location>
</feature>
<organism evidence="2">
    <name type="scientific">Tanacetum cinerariifolium</name>
    <name type="common">Dalmatian daisy</name>
    <name type="synonym">Chrysanthemum cinerariifolium</name>
    <dbReference type="NCBI Taxonomy" id="118510"/>
    <lineage>
        <taxon>Eukaryota</taxon>
        <taxon>Viridiplantae</taxon>
        <taxon>Streptophyta</taxon>
        <taxon>Embryophyta</taxon>
        <taxon>Tracheophyta</taxon>
        <taxon>Spermatophyta</taxon>
        <taxon>Magnoliopsida</taxon>
        <taxon>eudicotyledons</taxon>
        <taxon>Gunneridae</taxon>
        <taxon>Pentapetalae</taxon>
        <taxon>asterids</taxon>
        <taxon>campanulids</taxon>
        <taxon>Asterales</taxon>
        <taxon>Asteraceae</taxon>
        <taxon>Asteroideae</taxon>
        <taxon>Anthemideae</taxon>
        <taxon>Anthemidinae</taxon>
        <taxon>Tanacetum</taxon>
    </lineage>
</organism>
<dbReference type="EMBL" id="BKCJ010276038">
    <property type="protein sequence ID" value="GEZ41421.1"/>
    <property type="molecule type" value="Genomic_DNA"/>
</dbReference>
<feature type="compositionally biased region" description="Polar residues" evidence="1">
    <location>
        <begin position="23"/>
        <end position="48"/>
    </location>
</feature>
<comment type="caution">
    <text evidence="2">The sequence shown here is derived from an EMBL/GenBank/DDBJ whole genome shotgun (WGS) entry which is preliminary data.</text>
</comment>
<feature type="compositionally biased region" description="Acidic residues" evidence="1">
    <location>
        <begin position="114"/>
        <end position="124"/>
    </location>
</feature>
<feature type="region of interest" description="Disordered" evidence="1">
    <location>
        <begin position="1"/>
        <end position="50"/>
    </location>
</feature>
<sequence>GPEASGTLPQKRKQPKSKKTPSETKATPPKTTECSEQSHSVSSGTIPYSQDLERNIQIVGMGLPFTLDEGTRKSQPLPEDKTTPFPKGLHRDKDSEESKPPIDTKPQTNPVADLLEDTQVDEEEHQSLSPNKDKPKPSHILATQVSDSDSSSLDLKKYDNILPFTKRQLVKYLRKASIEGYYEENVDHREQTNKVIDATIKSLDKNNIARGDLLNSLNGVTETLKAIPDAIKAEIRTDVSSLKQDTSKIKSMMTEIYQDFKGQFTPSSSVPEPTFAITKEKANEGEKLKKAQDVELKVVNKERSEKLRKSLTLRKHKFKNYMWTISNKLKLKKITDVKIHPHTKPVVVTVYRVKDLMNSLSRRYESIKKIPEELGTQSAHPAPVPKQTPS</sequence>
<proteinExistence type="predicted"/>
<evidence type="ECO:0000313" key="2">
    <source>
        <dbReference type="EMBL" id="GEZ41421.1"/>
    </source>
</evidence>